<dbReference type="GO" id="GO:0016853">
    <property type="term" value="F:isomerase activity"/>
    <property type="evidence" value="ECO:0007669"/>
    <property type="project" value="UniProtKB-KW"/>
</dbReference>
<dbReference type="EMBL" id="JBBJCI010000152">
    <property type="protein sequence ID" value="KAK7241777.1"/>
    <property type="molecule type" value="Genomic_DNA"/>
</dbReference>
<dbReference type="PRINTS" id="PR00153">
    <property type="entry name" value="CSAPPISMRASE"/>
</dbReference>
<evidence type="ECO:0000313" key="6">
    <source>
        <dbReference type="EMBL" id="KAK7241777.1"/>
    </source>
</evidence>
<proteinExistence type="inferred from homology"/>
<keyword evidence="2 3" id="KW-0413">Isomerase</keyword>
<dbReference type="InterPro" id="IPR029000">
    <property type="entry name" value="Cyclophilin-like_dom_sf"/>
</dbReference>
<dbReference type="InterPro" id="IPR044665">
    <property type="entry name" value="E_coli_cyclophilin_A-like"/>
</dbReference>
<feature type="domain" description="PPIase cyclophilin-type" evidence="5">
    <location>
        <begin position="99"/>
        <end position="249"/>
    </location>
</feature>
<name>A0ABR1FZY9_AURAN</name>
<comment type="similarity">
    <text evidence="3">Belongs to the cyclophilin-type PPIase family.</text>
</comment>
<dbReference type="SUPFAM" id="SSF50891">
    <property type="entry name" value="Cyclophilin-like"/>
    <property type="match status" value="1"/>
</dbReference>
<dbReference type="Proteomes" id="UP001363151">
    <property type="component" value="Unassembled WGS sequence"/>
</dbReference>
<evidence type="ECO:0000313" key="7">
    <source>
        <dbReference type="Proteomes" id="UP001363151"/>
    </source>
</evidence>
<evidence type="ECO:0000259" key="5">
    <source>
        <dbReference type="PROSITE" id="PS50072"/>
    </source>
</evidence>
<comment type="catalytic activity">
    <reaction evidence="3">
        <text>[protein]-peptidylproline (omega=180) = [protein]-peptidylproline (omega=0)</text>
        <dbReference type="Rhea" id="RHEA:16237"/>
        <dbReference type="Rhea" id="RHEA-COMP:10747"/>
        <dbReference type="Rhea" id="RHEA-COMP:10748"/>
        <dbReference type="ChEBI" id="CHEBI:83833"/>
        <dbReference type="ChEBI" id="CHEBI:83834"/>
        <dbReference type="EC" id="5.2.1.8"/>
    </reaction>
</comment>
<feature type="region of interest" description="Disordered" evidence="4">
    <location>
        <begin position="1"/>
        <end position="24"/>
    </location>
</feature>
<dbReference type="Pfam" id="PF00160">
    <property type="entry name" value="Pro_isomerase"/>
    <property type="match status" value="1"/>
</dbReference>
<gene>
    <name evidence="6" type="ORF">SO694_00019023</name>
</gene>
<evidence type="ECO:0000256" key="3">
    <source>
        <dbReference type="RuleBase" id="RU363019"/>
    </source>
</evidence>
<dbReference type="PANTHER" id="PTHR43246">
    <property type="entry name" value="PEPTIDYL-PROLYL CIS-TRANS ISOMERASE CYP38, CHLOROPLASTIC"/>
    <property type="match status" value="1"/>
</dbReference>
<comment type="function">
    <text evidence="3">PPIases accelerate the folding of proteins. It catalyzes the cis-trans isomerization of proline imidic peptide bonds in oligopeptides.</text>
</comment>
<protein>
    <recommendedName>
        <fullName evidence="3">Peptidyl-prolyl cis-trans isomerase</fullName>
        <shortName evidence="3">PPIase</shortName>
        <ecNumber evidence="3">5.2.1.8</ecNumber>
    </recommendedName>
</protein>
<dbReference type="PROSITE" id="PS00170">
    <property type="entry name" value="CSA_PPIASE_1"/>
    <property type="match status" value="1"/>
</dbReference>
<dbReference type="Gene3D" id="2.40.100.10">
    <property type="entry name" value="Cyclophilin-like"/>
    <property type="match status" value="1"/>
</dbReference>
<organism evidence="6 7">
    <name type="scientific">Aureococcus anophagefferens</name>
    <name type="common">Harmful bloom alga</name>
    <dbReference type="NCBI Taxonomy" id="44056"/>
    <lineage>
        <taxon>Eukaryota</taxon>
        <taxon>Sar</taxon>
        <taxon>Stramenopiles</taxon>
        <taxon>Ochrophyta</taxon>
        <taxon>Pelagophyceae</taxon>
        <taxon>Pelagomonadales</taxon>
        <taxon>Pelagomonadaceae</taxon>
        <taxon>Aureococcus</taxon>
    </lineage>
</organism>
<dbReference type="InterPro" id="IPR002130">
    <property type="entry name" value="Cyclophilin-type_PPIase_dom"/>
</dbReference>
<sequence>MELEMELEDGYQQQATSSDTGVNVASRPSYGRRAAAALVGIVALCGVAAAFAPATERLPRLASIPAQQRKELRARATAWTGATSAANGTCVEVKVSHWGRIVLQLTDDATPKTVANFLAYVDSGFYNSTIFHRVISKFMIQGGAVTTKFVEKSTRAAIVDEAAAGLQNLAGTVAMARYSAADSATDSFYINVVDNTYLDYSSTSDGYCAFGAVVAGFDVAEDISKTPTHTYDGWSDVPVDEVVVSSMARTACP</sequence>
<comment type="caution">
    <text evidence="6">The sequence shown here is derived from an EMBL/GenBank/DDBJ whole genome shotgun (WGS) entry which is preliminary data.</text>
</comment>
<feature type="compositionally biased region" description="Polar residues" evidence="4">
    <location>
        <begin position="11"/>
        <end position="23"/>
    </location>
</feature>
<accession>A0ABR1FZY9</accession>
<reference evidence="6 7" key="1">
    <citation type="submission" date="2024-03" db="EMBL/GenBank/DDBJ databases">
        <title>Aureococcus anophagefferens CCMP1851 and Kratosvirus quantuckense: Draft genome of a second virus-susceptible host strain in the model system.</title>
        <authorList>
            <person name="Chase E."/>
            <person name="Truchon A.R."/>
            <person name="Schepens W."/>
            <person name="Wilhelm S.W."/>
        </authorList>
    </citation>
    <scope>NUCLEOTIDE SEQUENCE [LARGE SCALE GENOMIC DNA]</scope>
    <source>
        <strain evidence="6 7">CCMP1851</strain>
    </source>
</reference>
<evidence type="ECO:0000256" key="4">
    <source>
        <dbReference type="SAM" id="MobiDB-lite"/>
    </source>
</evidence>
<evidence type="ECO:0000256" key="1">
    <source>
        <dbReference type="ARBA" id="ARBA00023110"/>
    </source>
</evidence>
<evidence type="ECO:0000256" key="2">
    <source>
        <dbReference type="ARBA" id="ARBA00023235"/>
    </source>
</evidence>
<keyword evidence="1 3" id="KW-0697">Rotamase</keyword>
<dbReference type="EC" id="5.2.1.8" evidence="3"/>
<keyword evidence="7" id="KW-1185">Reference proteome</keyword>
<dbReference type="PROSITE" id="PS50072">
    <property type="entry name" value="CSA_PPIASE_2"/>
    <property type="match status" value="1"/>
</dbReference>
<dbReference type="InterPro" id="IPR020892">
    <property type="entry name" value="Cyclophilin-type_PPIase_CS"/>
</dbReference>